<reference evidence="2" key="1">
    <citation type="journal article" date="2015" name="Nature">
        <title>Complex archaea that bridge the gap between prokaryotes and eukaryotes.</title>
        <authorList>
            <person name="Spang A."/>
            <person name="Saw J.H."/>
            <person name="Jorgensen S.L."/>
            <person name="Zaremba-Niedzwiedzka K."/>
            <person name="Martijn J."/>
            <person name="Lind A.E."/>
            <person name="van Eijk R."/>
            <person name="Schleper C."/>
            <person name="Guy L."/>
            <person name="Ettema T.J."/>
        </authorList>
    </citation>
    <scope>NUCLEOTIDE SEQUENCE</scope>
</reference>
<protein>
    <submittedName>
        <fullName evidence="2">Uncharacterized protein</fullName>
    </submittedName>
</protein>
<keyword evidence="1" id="KW-1133">Transmembrane helix</keyword>
<gene>
    <name evidence="2" type="ORF">LCGC14_1655800</name>
</gene>
<dbReference type="AlphaFoldDB" id="A0A0F9HVI1"/>
<sequence length="122" mass="12830">MGLFGGSSSKSYSTTIMQDQRVTAEEADVVIGAGAVVALPGALQIGQSASVGDILIQEYTPAIQATVAKVVETFARTSQEVTEVLGEKLIETQQGVASILPKMSLYGVIGLVVYLVAQRVWK</sequence>
<name>A0A0F9HVI1_9ZZZZ</name>
<evidence type="ECO:0000256" key="1">
    <source>
        <dbReference type="SAM" id="Phobius"/>
    </source>
</evidence>
<evidence type="ECO:0000313" key="2">
    <source>
        <dbReference type="EMBL" id="KKM19421.1"/>
    </source>
</evidence>
<accession>A0A0F9HVI1</accession>
<keyword evidence="1" id="KW-0472">Membrane</keyword>
<organism evidence="2">
    <name type="scientific">marine sediment metagenome</name>
    <dbReference type="NCBI Taxonomy" id="412755"/>
    <lineage>
        <taxon>unclassified sequences</taxon>
        <taxon>metagenomes</taxon>
        <taxon>ecological metagenomes</taxon>
    </lineage>
</organism>
<comment type="caution">
    <text evidence="2">The sequence shown here is derived from an EMBL/GenBank/DDBJ whole genome shotgun (WGS) entry which is preliminary data.</text>
</comment>
<proteinExistence type="predicted"/>
<dbReference type="EMBL" id="LAZR01013989">
    <property type="protein sequence ID" value="KKM19421.1"/>
    <property type="molecule type" value="Genomic_DNA"/>
</dbReference>
<keyword evidence="1" id="KW-0812">Transmembrane</keyword>
<feature type="transmembrane region" description="Helical" evidence="1">
    <location>
        <begin position="103"/>
        <end position="121"/>
    </location>
</feature>